<evidence type="ECO:0000256" key="1">
    <source>
        <dbReference type="ARBA" id="ARBA00022448"/>
    </source>
</evidence>
<keyword evidence="1" id="KW-0813">Transport</keyword>
<dbReference type="PANTHER" id="PTHR30097">
    <property type="entry name" value="CATION EFFLUX SYSTEM PROTEIN CUSB"/>
    <property type="match status" value="1"/>
</dbReference>
<evidence type="ECO:0000313" key="2">
    <source>
        <dbReference type="EMBL" id="CAH9060983.1"/>
    </source>
</evidence>
<dbReference type="InterPro" id="IPR051909">
    <property type="entry name" value="MFP_Cation_Efflux"/>
</dbReference>
<evidence type="ECO:0000313" key="3">
    <source>
        <dbReference type="Proteomes" id="UP001152447"/>
    </source>
</evidence>
<gene>
    <name evidence="2" type="ORF">PSEHALCIP103_02396</name>
</gene>
<reference evidence="2" key="1">
    <citation type="submission" date="2022-07" db="EMBL/GenBank/DDBJ databases">
        <authorList>
            <person name="Criscuolo A."/>
        </authorList>
    </citation>
    <scope>NUCLEOTIDE SEQUENCE</scope>
    <source>
        <strain evidence="2">CIP103197</strain>
    </source>
</reference>
<proteinExistence type="predicted"/>
<sequence length="358" mass="40346">MLLNFTKKMRHFLRIQYTLFFFFTVTLLTFNPVFASQNLAPVGLSSLSGFDVEFAPIQKTEFINGQSLIGEVNFKPGVNYTVLFAFDVQQVRYLYPNGRMVEKGATIASVEGSDVHHFLDAYQSAKDMLAIAKSHYDINQQHLKNKIIRSSEWVEITKSYFEAKLNFEHMQHQMAFLNIDDNENVTLVSPKTGILKLTNESGNRVMGDTAFDIIDASSIRVKIKVPLSFTNTLAHFKLSQSCSLNIESYDSIADKYHQIVWASPSSNECQLRLGQTIKVTPVNKLTGFKIAKSAVFEFEDVNYIALKSGDNLELLPIELKGTQGKDYVFTANKNLDDQQVLISSVSALQGMLLHLGRE</sequence>
<dbReference type="EMBL" id="CAMAPB010000035">
    <property type="protein sequence ID" value="CAH9060983.1"/>
    <property type="molecule type" value="Genomic_DNA"/>
</dbReference>
<name>A0A9W4QZE3_PSEHA</name>
<organism evidence="2 3">
    <name type="scientific">Pseudoalteromonas haloplanktis</name>
    <name type="common">Alteromonas haloplanktis</name>
    <dbReference type="NCBI Taxonomy" id="228"/>
    <lineage>
        <taxon>Bacteria</taxon>
        <taxon>Pseudomonadati</taxon>
        <taxon>Pseudomonadota</taxon>
        <taxon>Gammaproteobacteria</taxon>
        <taxon>Alteromonadales</taxon>
        <taxon>Pseudoalteromonadaceae</taxon>
        <taxon>Pseudoalteromonas</taxon>
    </lineage>
</organism>
<dbReference type="AlphaFoldDB" id="A0A9W4QZE3"/>
<dbReference type="Proteomes" id="UP001152447">
    <property type="component" value="Unassembled WGS sequence"/>
</dbReference>
<accession>A0A9W4QZE3</accession>
<protein>
    <submittedName>
        <fullName evidence="2">Uncharacterized protein</fullName>
    </submittedName>
</protein>
<comment type="caution">
    <text evidence="2">The sequence shown here is derived from an EMBL/GenBank/DDBJ whole genome shotgun (WGS) entry which is preliminary data.</text>
</comment>
<keyword evidence="3" id="KW-1185">Reference proteome</keyword>